<protein>
    <submittedName>
        <fullName evidence="2">Uncharacterized protein</fullName>
    </submittedName>
</protein>
<dbReference type="Proteomes" id="UP000030645">
    <property type="component" value="Unassembled WGS sequence"/>
</dbReference>
<accession>W9R1A0</accession>
<feature type="transmembrane region" description="Helical" evidence="1">
    <location>
        <begin position="21"/>
        <end position="40"/>
    </location>
</feature>
<keyword evidence="1" id="KW-1133">Transmembrane helix</keyword>
<reference evidence="3" key="1">
    <citation type="submission" date="2013-01" db="EMBL/GenBank/DDBJ databases">
        <title>Draft Genome Sequence of a Mulberry Tree, Morus notabilis C.K. Schneid.</title>
        <authorList>
            <person name="He N."/>
            <person name="Zhao S."/>
        </authorList>
    </citation>
    <scope>NUCLEOTIDE SEQUENCE</scope>
</reference>
<proteinExistence type="predicted"/>
<gene>
    <name evidence="2" type="ORF">L484_026957</name>
</gene>
<keyword evidence="1" id="KW-0472">Membrane</keyword>
<keyword evidence="1" id="KW-0812">Transmembrane</keyword>
<evidence type="ECO:0000313" key="2">
    <source>
        <dbReference type="EMBL" id="EXB63616.1"/>
    </source>
</evidence>
<evidence type="ECO:0000313" key="3">
    <source>
        <dbReference type="Proteomes" id="UP000030645"/>
    </source>
</evidence>
<organism evidence="2 3">
    <name type="scientific">Morus notabilis</name>
    <dbReference type="NCBI Taxonomy" id="981085"/>
    <lineage>
        <taxon>Eukaryota</taxon>
        <taxon>Viridiplantae</taxon>
        <taxon>Streptophyta</taxon>
        <taxon>Embryophyta</taxon>
        <taxon>Tracheophyta</taxon>
        <taxon>Spermatophyta</taxon>
        <taxon>Magnoliopsida</taxon>
        <taxon>eudicotyledons</taxon>
        <taxon>Gunneridae</taxon>
        <taxon>Pentapetalae</taxon>
        <taxon>rosids</taxon>
        <taxon>fabids</taxon>
        <taxon>Rosales</taxon>
        <taxon>Moraceae</taxon>
        <taxon>Moreae</taxon>
        <taxon>Morus</taxon>
    </lineage>
</organism>
<dbReference type="AlphaFoldDB" id="W9R1A0"/>
<keyword evidence="3" id="KW-1185">Reference proteome</keyword>
<name>W9R1A0_9ROSA</name>
<evidence type="ECO:0000256" key="1">
    <source>
        <dbReference type="SAM" id="Phobius"/>
    </source>
</evidence>
<dbReference type="EMBL" id="KE344491">
    <property type="protein sequence ID" value="EXB63616.1"/>
    <property type="molecule type" value="Genomic_DNA"/>
</dbReference>
<sequence length="60" mass="6408">MLASSSSSLTKSIEDGIAPKMLSCGYIVGSYFLALMTIVLRDMDVLLSEGSSAGRMEFAR</sequence>